<proteinExistence type="predicted"/>
<evidence type="ECO:0000259" key="2">
    <source>
        <dbReference type="Pfam" id="PF22954"/>
    </source>
</evidence>
<feature type="transmembrane region" description="Helical" evidence="1">
    <location>
        <begin position="12"/>
        <end position="32"/>
    </location>
</feature>
<name>A0A336LYC7_CULSO</name>
<dbReference type="EMBL" id="UFQT01000204">
    <property type="protein sequence ID" value="SSX21683.1"/>
    <property type="molecule type" value="Genomic_DNA"/>
</dbReference>
<feature type="transmembrane region" description="Helical" evidence="1">
    <location>
        <begin position="105"/>
        <end position="125"/>
    </location>
</feature>
<reference evidence="3" key="1">
    <citation type="submission" date="2018-07" db="EMBL/GenBank/DDBJ databases">
        <authorList>
            <person name="Quirk P.G."/>
            <person name="Krulwich T.A."/>
        </authorList>
    </citation>
    <scope>NUCLEOTIDE SEQUENCE</scope>
</reference>
<protein>
    <submittedName>
        <fullName evidence="3">CSON005101 protein</fullName>
    </submittedName>
</protein>
<gene>
    <name evidence="3" type="primary">CSON005101</name>
</gene>
<keyword evidence="1" id="KW-0812">Transmembrane</keyword>
<dbReference type="InterPro" id="IPR054291">
    <property type="entry name" value="DUF7027"/>
</dbReference>
<evidence type="ECO:0000256" key="1">
    <source>
        <dbReference type="SAM" id="Phobius"/>
    </source>
</evidence>
<sequence length="149" mass="16812">MLFIVPASPRYGSIVVALLTIAQFVFLMWAITTSYDIPESQAGFKVMVVVFGLVCIFVSLLLIIGAIKLSRKLLLPYMCTMSAFVLIYAVVFIVMLHGEHGQKDWIHLTLMALNICYLIGVGALYREILRAERPEFINITISPQPLQRY</sequence>
<feature type="domain" description="DUF7027" evidence="2">
    <location>
        <begin position="14"/>
        <end position="95"/>
    </location>
</feature>
<feature type="transmembrane region" description="Helical" evidence="1">
    <location>
        <begin position="44"/>
        <end position="67"/>
    </location>
</feature>
<evidence type="ECO:0000313" key="3">
    <source>
        <dbReference type="EMBL" id="SSX21683.1"/>
    </source>
</evidence>
<dbReference type="VEuPathDB" id="VectorBase:CSON005101"/>
<keyword evidence="1" id="KW-1133">Transmembrane helix</keyword>
<keyword evidence="1" id="KW-0472">Membrane</keyword>
<feature type="transmembrane region" description="Helical" evidence="1">
    <location>
        <begin position="74"/>
        <end position="93"/>
    </location>
</feature>
<organism evidence="3">
    <name type="scientific">Culicoides sonorensis</name>
    <name type="common">Biting midge</name>
    <dbReference type="NCBI Taxonomy" id="179676"/>
    <lineage>
        <taxon>Eukaryota</taxon>
        <taxon>Metazoa</taxon>
        <taxon>Ecdysozoa</taxon>
        <taxon>Arthropoda</taxon>
        <taxon>Hexapoda</taxon>
        <taxon>Insecta</taxon>
        <taxon>Pterygota</taxon>
        <taxon>Neoptera</taxon>
        <taxon>Endopterygota</taxon>
        <taxon>Diptera</taxon>
        <taxon>Nematocera</taxon>
        <taxon>Chironomoidea</taxon>
        <taxon>Ceratopogonidae</taxon>
        <taxon>Ceratopogoninae</taxon>
        <taxon>Culicoides</taxon>
        <taxon>Monoculicoides</taxon>
    </lineage>
</organism>
<dbReference type="Pfam" id="PF22954">
    <property type="entry name" value="DUF7027"/>
    <property type="match status" value="1"/>
</dbReference>
<accession>A0A336LYC7</accession>
<dbReference type="AlphaFoldDB" id="A0A336LYC7"/>